<sequence>MVVIRELKPKSNQYTMEEDPQLPTELFFLSTPLTCVFSLNQSLFIASPPITISSVDTFFPFQNCNAFFFPLLQHNASSILYCSSIFNQDILLKLLPHRIKYLTRNLNRKVYCIHPKKWRKISERASKDRKPEFFQAVIVEGQQGLNLGIFWELKRLTEKHKLSKSIRSLPYGHHISAVLWRTLLQSGLLDLDRINLHCKCCAVSSTLRNLGNGNPPVPLKSDSRYPAEIHFGIWNSNSHLQFGKKHRKNCKDELIYKNEQGGVAAFCNNLLLCQLCGCTCILGQIPTFLRSVAPIEYEPLITCSKIGDRSKYKNLIIDVYTHFGPNSYFSKICDYSPLIKFYMIGGLRTVPEGKRKSHIFICQISHFIAMSICLHNLLVKKKYNFLIFFMVSPEWELDAFFLGEATPKMKAGSQTSNSWESIYSRFACCYPFKFRNISSTFHFHGMNLFALSWLELALCRLLFPTRKTYPACSNSHVKITTSDVGIRRFSLPLMGQGHKKALLHCATALHWRTRKYGSDFFPLSIFQPQDHLRVQRVMLSVLKWSMLLWCESRVDSNQRW</sequence>
<evidence type="ECO:0000313" key="2">
    <source>
        <dbReference type="Proteomes" id="UP000037035"/>
    </source>
</evidence>
<keyword evidence="2" id="KW-1185">Reference proteome</keyword>
<proteinExistence type="predicted"/>
<dbReference type="Proteomes" id="UP000037035">
    <property type="component" value="Unassembled WGS sequence"/>
</dbReference>
<dbReference type="VEuPathDB" id="FungiDB:VP01_300g1"/>
<reference evidence="1 2" key="1">
    <citation type="submission" date="2015-08" db="EMBL/GenBank/DDBJ databases">
        <title>Next Generation Sequencing and Analysis of the Genome of Puccinia sorghi L Schw, the Causal Agent of Maize Common Rust.</title>
        <authorList>
            <person name="Rochi L."/>
            <person name="Burguener G."/>
            <person name="Darino M."/>
            <person name="Turjanski A."/>
            <person name="Kreff E."/>
            <person name="Dieguez M.J."/>
            <person name="Sacco F."/>
        </authorList>
    </citation>
    <scope>NUCLEOTIDE SEQUENCE [LARGE SCALE GENOMIC DNA]</scope>
    <source>
        <strain evidence="1 2">RO10H11247</strain>
    </source>
</reference>
<comment type="caution">
    <text evidence="1">The sequence shown here is derived from an EMBL/GenBank/DDBJ whole genome shotgun (WGS) entry which is preliminary data.</text>
</comment>
<accession>A0A0L6V111</accession>
<evidence type="ECO:0000313" key="1">
    <source>
        <dbReference type="EMBL" id="KNZ54202.1"/>
    </source>
</evidence>
<name>A0A0L6V111_9BASI</name>
<dbReference type="AlphaFoldDB" id="A0A0L6V111"/>
<gene>
    <name evidence="1" type="ORF">VP01_300g1</name>
</gene>
<dbReference type="EMBL" id="LAVV01007958">
    <property type="protein sequence ID" value="KNZ54202.1"/>
    <property type="molecule type" value="Genomic_DNA"/>
</dbReference>
<protein>
    <submittedName>
        <fullName evidence="1">Uncharacterized protein</fullName>
    </submittedName>
</protein>
<organism evidence="1 2">
    <name type="scientific">Puccinia sorghi</name>
    <dbReference type="NCBI Taxonomy" id="27349"/>
    <lineage>
        <taxon>Eukaryota</taxon>
        <taxon>Fungi</taxon>
        <taxon>Dikarya</taxon>
        <taxon>Basidiomycota</taxon>
        <taxon>Pucciniomycotina</taxon>
        <taxon>Pucciniomycetes</taxon>
        <taxon>Pucciniales</taxon>
        <taxon>Pucciniaceae</taxon>
        <taxon>Puccinia</taxon>
    </lineage>
</organism>